<feature type="compositionally biased region" description="Low complexity" evidence="1">
    <location>
        <begin position="256"/>
        <end position="268"/>
    </location>
</feature>
<feature type="compositionally biased region" description="Pro residues" evidence="1">
    <location>
        <begin position="202"/>
        <end position="214"/>
    </location>
</feature>
<feature type="compositionally biased region" description="Basic and acidic residues" evidence="1">
    <location>
        <begin position="1421"/>
        <end position="1449"/>
    </location>
</feature>
<feature type="region of interest" description="Disordered" evidence="1">
    <location>
        <begin position="672"/>
        <end position="993"/>
    </location>
</feature>
<feature type="region of interest" description="Disordered" evidence="1">
    <location>
        <begin position="194"/>
        <end position="214"/>
    </location>
</feature>
<feature type="region of interest" description="Disordered" evidence="1">
    <location>
        <begin position="1176"/>
        <end position="1203"/>
    </location>
</feature>
<feature type="region of interest" description="Disordered" evidence="1">
    <location>
        <begin position="331"/>
        <end position="373"/>
    </location>
</feature>
<feature type="compositionally biased region" description="Basic and acidic residues" evidence="1">
    <location>
        <begin position="714"/>
        <end position="725"/>
    </location>
</feature>
<reference evidence="2" key="1">
    <citation type="journal article" date="2015" name="PLoS ONE">
        <title>Comprehensive Evaluation of Toxoplasma gondii VEG and Neospora caninum LIV Genomes with Tachyzoite Stage Transcriptome and Proteome Defines Novel Transcript Features.</title>
        <authorList>
            <person name="Ramaprasad A."/>
            <person name="Mourier T."/>
            <person name="Naeem R."/>
            <person name="Malas T.B."/>
            <person name="Moussa E."/>
            <person name="Panigrahi A."/>
            <person name="Vermont S.J."/>
            <person name="Otto T.D."/>
            <person name="Wastling J."/>
            <person name="Pain A."/>
        </authorList>
    </citation>
    <scope>NUCLEOTIDE SEQUENCE</scope>
    <source>
        <strain evidence="2">Liverpool</strain>
    </source>
</reference>
<feature type="compositionally biased region" description="Polar residues" evidence="1">
    <location>
        <begin position="904"/>
        <end position="915"/>
    </location>
</feature>
<feature type="region of interest" description="Disordered" evidence="1">
    <location>
        <begin position="1110"/>
        <end position="1158"/>
    </location>
</feature>
<feature type="compositionally biased region" description="Low complexity" evidence="1">
    <location>
        <begin position="846"/>
        <end position="877"/>
    </location>
</feature>
<feature type="region of interest" description="Disordered" evidence="1">
    <location>
        <begin position="1421"/>
        <end position="1502"/>
    </location>
</feature>
<feature type="compositionally biased region" description="Basic and acidic residues" evidence="1">
    <location>
        <begin position="1482"/>
        <end position="1500"/>
    </location>
</feature>
<feature type="compositionally biased region" description="Low complexity" evidence="1">
    <location>
        <begin position="473"/>
        <end position="483"/>
    </location>
</feature>
<feature type="region of interest" description="Disordered" evidence="1">
    <location>
        <begin position="1304"/>
        <end position="1350"/>
    </location>
</feature>
<protein>
    <submittedName>
        <fullName evidence="2">Uncharacterized protein</fullName>
    </submittedName>
</protein>
<feature type="region of interest" description="Disordered" evidence="1">
    <location>
        <begin position="1006"/>
        <end position="1025"/>
    </location>
</feature>
<dbReference type="EMBL" id="LN714483">
    <property type="protein sequence ID" value="CEL68019.1"/>
    <property type="molecule type" value="Genomic_DNA"/>
</dbReference>
<evidence type="ECO:0000256" key="1">
    <source>
        <dbReference type="SAM" id="MobiDB-lite"/>
    </source>
</evidence>
<feature type="region of interest" description="Disordered" evidence="1">
    <location>
        <begin position="1559"/>
        <end position="1656"/>
    </location>
</feature>
<accession>A0A0F7UDU6</accession>
<feature type="compositionally biased region" description="Basic and acidic residues" evidence="1">
    <location>
        <begin position="674"/>
        <end position="690"/>
    </location>
</feature>
<feature type="region of interest" description="Disordered" evidence="1">
    <location>
        <begin position="237"/>
        <end position="277"/>
    </location>
</feature>
<feature type="region of interest" description="Disordered" evidence="1">
    <location>
        <begin position="1270"/>
        <end position="1289"/>
    </location>
</feature>
<feature type="compositionally biased region" description="Polar residues" evidence="1">
    <location>
        <begin position="494"/>
        <end position="511"/>
    </location>
</feature>
<evidence type="ECO:0000313" key="2">
    <source>
        <dbReference type="EMBL" id="CEL68019.1"/>
    </source>
</evidence>
<feature type="compositionally biased region" description="Low complexity" evidence="1">
    <location>
        <begin position="888"/>
        <end position="900"/>
    </location>
</feature>
<feature type="compositionally biased region" description="Low complexity" evidence="1">
    <location>
        <begin position="1629"/>
        <end position="1641"/>
    </location>
</feature>
<feature type="compositionally biased region" description="Basic and acidic residues" evidence="1">
    <location>
        <begin position="1223"/>
        <end position="1237"/>
    </location>
</feature>
<feature type="region of interest" description="Disordered" evidence="1">
    <location>
        <begin position="399"/>
        <end position="461"/>
    </location>
</feature>
<feature type="compositionally biased region" description="Low complexity" evidence="1">
    <location>
        <begin position="812"/>
        <end position="831"/>
    </location>
</feature>
<feature type="compositionally biased region" description="Polar residues" evidence="1">
    <location>
        <begin position="701"/>
        <end position="710"/>
    </location>
</feature>
<feature type="region of interest" description="Disordered" evidence="1">
    <location>
        <begin position="1"/>
        <end position="46"/>
    </location>
</feature>
<name>A0A0F7UDU6_NEOCL</name>
<feature type="compositionally biased region" description="Low complexity" evidence="1">
    <location>
        <begin position="337"/>
        <end position="355"/>
    </location>
</feature>
<feature type="region of interest" description="Disordered" evidence="1">
    <location>
        <begin position="98"/>
        <end position="127"/>
    </location>
</feature>
<organism evidence="2">
    <name type="scientific">Neospora caninum (strain Liverpool)</name>
    <dbReference type="NCBI Taxonomy" id="572307"/>
    <lineage>
        <taxon>Eukaryota</taxon>
        <taxon>Sar</taxon>
        <taxon>Alveolata</taxon>
        <taxon>Apicomplexa</taxon>
        <taxon>Conoidasida</taxon>
        <taxon>Coccidia</taxon>
        <taxon>Eucoccidiorida</taxon>
        <taxon>Eimeriorina</taxon>
        <taxon>Sarcocystidae</taxon>
        <taxon>Neospora</taxon>
    </lineage>
</organism>
<feature type="compositionally biased region" description="Pro residues" evidence="1">
    <location>
        <begin position="405"/>
        <end position="418"/>
    </location>
</feature>
<proteinExistence type="predicted"/>
<feature type="compositionally biased region" description="Basic and acidic residues" evidence="1">
    <location>
        <begin position="737"/>
        <end position="755"/>
    </location>
</feature>
<feature type="compositionally biased region" description="Basic and acidic residues" evidence="1">
    <location>
        <begin position="961"/>
        <end position="985"/>
    </location>
</feature>
<feature type="compositionally biased region" description="Gly residues" evidence="1">
    <location>
        <begin position="922"/>
        <end position="933"/>
    </location>
</feature>
<feature type="compositionally biased region" description="Low complexity" evidence="1">
    <location>
        <begin position="419"/>
        <end position="461"/>
    </location>
</feature>
<feature type="region of interest" description="Disordered" evidence="1">
    <location>
        <begin position="473"/>
        <end position="539"/>
    </location>
</feature>
<feature type="compositionally biased region" description="Low complexity" evidence="1">
    <location>
        <begin position="1138"/>
        <end position="1158"/>
    </location>
</feature>
<feature type="compositionally biased region" description="Basic and acidic residues" evidence="1">
    <location>
        <begin position="1458"/>
        <end position="1474"/>
    </location>
</feature>
<sequence>MPHDGRVAQRHRQLTGAAIGTIGDEESSKTSANPKNDERATGLPGRSANAANVLTCACVLPPRSTPPQACPSSIHHPPEVAPAVLPGDKEVPLLVPLTDSLSSQPSPASSSLVPSSPRPSSSSPPSSRASCTCSCSFSSASPASPAVTSRSPSSVSLAASLSSSSYSLAVAALSPPRPAGSLYHAPALQRSLFRGSADSNPRPQPPSHSPLPVPRPLCTQSSPFPCSSLPSMSPLPRPLKKAFLPPPSVSSLQCDPPASLAPFSSSASQKPCGRGQAPCACPRDLRFGRENLVPPFQLGFPSEALVFPPVLFSSPTKQDCSARSARLKRSTQWLAESPAPTLPSCSSPSSSAPLPVTGDGAGTDRRLHADIPSPSCSTAFSECLTASIASDESLHLTAPAAKSPLLPPTPFSPSPSPPSASAVSASACSPSPSMPYSSSLSWSAPCASSPSSSLDIPSPASARRLSFPPDCLSASSDPLAASSVRGHWGASAEQDGNQCGASVASQSSVPSCESDASGRGERLAAPCLPHPSPPQVRHVRFSEGREEWLLSEAASINSIIALSDEGPSSAVLLPAAFGSNSPSHPLSYEELTNSLLVFPPSPASSASSDASFSSSSSRASFACAGLASVAAPAPAAFPSFAASSAFSPSYPSPSFARKEAKEAAALCAPAHQCAGDEKRNGTHHLDDVDWRCLPVDRWSTSRRVQSQRGTANEEPSRDHKRHGEAGTKPLSAGNIPRDADSEKREDRIQAPERNGRMAQGATPDGQSRGGDDASPRHRQARPGAPLVRREAREIASEGKQVECHLLFGMSPLSRTSEPSSVLSPSSSLLGEPRLDRKQSDSVSTFPPVARSSPPLPASASSSCSAASSSAPLSARSIARLDKVPSKTAASSPPASSLSSLVFPKSNSFPQRQPASSAVPRGLEGGPTGPSEGGRGGEETPSRTGRYSDVAPGARESTLAHGETDRTAGIYRERTRASDAAVETRRSNATATGTVCALDSVRAQGSTNLDASLDGPHTGRHQAPETSCVSSFVHSPCGRQLPTAQSTRTDLFVDSSLSAEPLARPLSPKASHPSVPSGASFASAAFSPGTACRRHRTVPACLERGGRLVTVRGPDGNTRQQSLHVPPALTAQPGKSCFRRTSSSSLRSEASPRAASRSARIPHLAFPHFSLLAASPSSRRASFSSSSPSTSSMSSSMSSSSPSLARLLRRSLTLRRWTTQGEASAKDREEPERLRDTWKATPSSPGLPVPVGFEQPSAKEASSRVVSSLALSPSSQRSKPPRLLFAPFSGGHATRGGRAWLLRKGGAEKDAERAQNSAQKCGEKTLDRETGSGESEAERGRSRRMFGASGEPFSQAPFLIPAIHGEETPAFASPSARLGEFVEAPREAPAGSRAFLLPRQGTGIFDLAALDEKDFAAEHPERLEISPRLRPPHADAAREVTAAREAEGGGKRTPGCAEQKQRGKEEGGRGDRSGDSEGEERDEDRNESELRFPRPGREQRAKALFFSPPLFRERGRRRHTVSAVPFFHAARASAASLSSSFPFSSPLASASLPMDFSWPRSAASQASAAPHIQNQPPFSLLRDDPSGERPWQTPVPLGGERAETERQLHAAGSGSPREEPRSEQADDASQDSSTGPSSPGSPAIHFFDVATSQGAQD</sequence>
<feature type="compositionally biased region" description="Basic and acidic residues" evidence="1">
    <location>
        <begin position="787"/>
        <end position="802"/>
    </location>
</feature>
<feature type="region of interest" description="Disordered" evidence="1">
    <location>
        <begin position="1215"/>
        <end position="1257"/>
    </location>
</feature>
<gene>
    <name evidence="2" type="ORF">BN1204_037980</name>
</gene>
<feature type="compositionally biased region" description="Low complexity" evidence="1">
    <location>
        <begin position="100"/>
        <end position="127"/>
    </location>
</feature>
<feature type="compositionally biased region" description="Basic and acidic residues" evidence="1">
    <location>
        <begin position="1320"/>
        <end position="1339"/>
    </location>
</feature>